<name>W9RMZ6_9ROSA</name>
<dbReference type="Proteomes" id="UP000030645">
    <property type="component" value="Unassembled WGS sequence"/>
</dbReference>
<accession>W9RMZ6</accession>
<proteinExistence type="predicted"/>
<gene>
    <name evidence="2" type="ORF">L484_012257</name>
</gene>
<dbReference type="EMBL" id="KE344422">
    <property type="protein sequence ID" value="EXB61823.1"/>
    <property type="molecule type" value="Genomic_DNA"/>
</dbReference>
<protein>
    <submittedName>
        <fullName evidence="2">Uncharacterized protein</fullName>
    </submittedName>
</protein>
<evidence type="ECO:0000313" key="2">
    <source>
        <dbReference type="EMBL" id="EXB61823.1"/>
    </source>
</evidence>
<dbReference type="AlphaFoldDB" id="W9RMZ6"/>
<sequence length="68" mass="7564">MRHRGSRSTNLYEAGNIEDEAPQSRRVKPRITAASNHTQQAPSIESRRITGNKAPNNTHPPEAAFVSR</sequence>
<feature type="compositionally biased region" description="Polar residues" evidence="1">
    <location>
        <begin position="33"/>
        <end position="43"/>
    </location>
</feature>
<evidence type="ECO:0000313" key="3">
    <source>
        <dbReference type="Proteomes" id="UP000030645"/>
    </source>
</evidence>
<organism evidence="2 3">
    <name type="scientific">Morus notabilis</name>
    <dbReference type="NCBI Taxonomy" id="981085"/>
    <lineage>
        <taxon>Eukaryota</taxon>
        <taxon>Viridiplantae</taxon>
        <taxon>Streptophyta</taxon>
        <taxon>Embryophyta</taxon>
        <taxon>Tracheophyta</taxon>
        <taxon>Spermatophyta</taxon>
        <taxon>Magnoliopsida</taxon>
        <taxon>eudicotyledons</taxon>
        <taxon>Gunneridae</taxon>
        <taxon>Pentapetalae</taxon>
        <taxon>rosids</taxon>
        <taxon>fabids</taxon>
        <taxon>Rosales</taxon>
        <taxon>Moraceae</taxon>
        <taxon>Moreae</taxon>
        <taxon>Morus</taxon>
    </lineage>
</organism>
<feature type="region of interest" description="Disordered" evidence="1">
    <location>
        <begin position="1"/>
        <end position="68"/>
    </location>
</feature>
<keyword evidence="3" id="KW-1185">Reference proteome</keyword>
<reference evidence="3" key="1">
    <citation type="submission" date="2013-01" db="EMBL/GenBank/DDBJ databases">
        <title>Draft Genome Sequence of a Mulberry Tree, Morus notabilis C.K. Schneid.</title>
        <authorList>
            <person name="He N."/>
            <person name="Zhao S."/>
        </authorList>
    </citation>
    <scope>NUCLEOTIDE SEQUENCE</scope>
</reference>
<evidence type="ECO:0000256" key="1">
    <source>
        <dbReference type="SAM" id="MobiDB-lite"/>
    </source>
</evidence>